<organism evidence="1 2">
    <name type="scientific">Riccia fluitans</name>
    <dbReference type="NCBI Taxonomy" id="41844"/>
    <lineage>
        <taxon>Eukaryota</taxon>
        <taxon>Viridiplantae</taxon>
        <taxon>Streptophyta</taxon>
        <taxon>Embryophyta</taxon>
        <taxon>Marchantiophyta</taxon>
        <taxon>Marchantiopsida</taxon>
        <taxon>Marchantiidae</taxon>
        <taxon>Marchantiales</taxon>
        <taxon>Ricciaceae</taxon>
        <taxon>Riccia</taxon>
    </lineage>
</organism>
<comment type="caution">
    <text evidence="1">The sequence shown here is derived from an EMBL/GenBank/DDBJ whole genome shotgun (WGS) entry which is preliminary data.</text>
</comment>
<sequence>MSDLPLETSLDDDNMDSEASIISDIPDINFESCMATGEERQLAMSSKTVETRYKIDKWTGVGNFALWSCQMRDKLTA</sequence>
<evidence type="ECO:0000313" key="1">
    <source>
        <dbReference type="EMBL" id="KAL2613168.1"/>
    </source>
</evidence>
<evidence type="ECO:0000313" key="2">
    <source>
        <dbReference type="Proteomes" id="UP001605036"/>
    </source>
</evidence>
<dbReference type="Proteomes" id="UP001605036">
    <property type="component" value="Unassembled WGS sequence"/>
</dbReference>
<gene>
    <name evidence="1" type="ORF">R1flu_024860</name>
</gene>
<protein>
    <submittedName>
        <fullName evidence="1">Uncharacterized protein</fullName>
    </submittedName>
</protein>
<dbReference type="AlphaFoldDB" id="A0ABD1Y065"/>
<dbReference type="EMBL" id="JBHFFA010000007">
    <property type="protein sequence ID" value="KAL2613168.1"/>
    <property type="molecule type" value="Genomic_DNA"/>
</dbReference>
<reference evidence="1 2" key="1">
    <citation type="submission" date="2024-09" db="EMBL/GenBank/DDBJ databases">
        <title>Chromosome-scale assembly of Riccia fluitans.</title>
        <authorList>
            <person name="Paukszto L."/>
            <person name="Sawicki J."/>
            <person name="Karawczyk K."/>
            <person name="Piernik-Szablinska J."/>
            <person name="Szczecinska M."/>
            <person name="Mazdziarz M."/>
        </authorList>
    </citation>
    <scope>NUCLEOTIDE SEQUENCE [LARGE SCALE GENOMIC DNA]</scope>
    <source>
        <strain evidence="1">Rf_01</strain>
        <tissue evidence="1">Aerial parts of the thallus</tissue>
    </source>
</reference>
<name>A0ABD1Y065_9MARC</name>
<keyword evidence="2" id="KW-1185">Reference proteome</keyword>
<proteinExistence type="predicted"/>
<accession>A0ABD1Y065</accession>